<dbReference type="AlphaFoldDB" id="A0A550C893"/>
<organism evidence="2 3">
    <name type="scientific">Schizophyllum amplum</name>
    <dbReference type="NCBI Taxonomy" id="97359"/>
    <lineage>
        <taxon>Eukaryota</taxon>
        <taxon>Fungi</taxon>
        <taxon>Dikarya</taxon>
        <taxon>Basidiomycota</taxon>
        <taxon>Agaricomycotina</taxon>
        <taxon>Agaricomycetes</taxon>
        <taxon>Agaricomycetidae</taxon>
        <taxon>Agaricales</taxon>
        <taxon>Schizophyllaceae</taxon>
        <taxon>Schizophyllum</taxon>
    </lineage>
</organism>
<comment type="caution">
    <text evidence="2">The sequence shown here is derived from an EMBL/GenBank/DDBJ whole genome shotgun (WGS) entry which is preliminary data.</text>
</comment>
<name>A0A550C893_9AGAR</name>
<proteinExistence type="predicted"/>
<feature type="non-terminal residue" evidence="2">
    <location>
        <position position="67"/>
    </location>
</feature>
<accession>A0A550C893</accession>
<dbReference type="Proteomes" id="UP000320762">
    <property type="component" value="Unassembled WGS sequence"/>
</dbReference>
<sequence>MSSTGGCCKATSSPKMGRYGDDRASVVTEGIAASPEDGANGDDQDKGWLALYCGDGEFWPEARQPMA</sequence>
<protein>
    <submittedName>
        <fullName evidence="2">Uncharacterized protein</fullName>
    </submittedName>
</protein>
<keyword evidence="3" id="KW-1185">Reference proteome</keyword>
<evidence type="ECO:0000313" key="2">
    <source>
        <dbReference type="EMBL" id="TRM61028.1"/>
    </source>
</evidence>
<dbReference type="EMBL" id="VDMD01000018">
    <property type="protein sequence ID" value="TRM61028.1"/>
    <property type="molecule type" value="Genomic_DNA"/>
</dbReference>
<reference evidence="2 3" key="1">
    <citation type="journal article" date="2019" name="New Phytol.">
        <title>Comparative genomics reveals unique wood-decay strategies and fruiting body development in the Schizophyllaceae.</title>
        <authorList>
            <person name="Almasi E."/>
            <person name="Sahu N."/>
            <person name="Krizsan K."/>
            <person name="Balint B."/>
            <person name="Kovacs G.M."/>
            <person name="Kiss B."/>
            <person name="Cseklye J."/>
            <person name="Drula E."/>
            <person name="Henrissat B."/>
            <person name="Nagy I."/>
            <person name="Chovatia M."/>
            <person name="Adam C."/>
            <person name="LaButti K."/>
            <person name="Lipzen A."/>
            <person name="Riley R."/>
            <person name="Grigoriev I.V."/>
            <person name="Nagy L.G."/>
        </authorList>
    </citation>
    <scope>NUCLEOTIDE SEQUENCE [LARGE SCALE GENOMIC DNA]</scope>
    <source>
        <strain evidence="2 3">NL-1724</strain>
    </source>
</reference>
<feature type="region of interest" description="Disordered" evidence="1">
    <location>
        <begin position="1"/>
        <end position="23"/>
    </location>
</feature>
<evidence type="ECO:0000313" key="3">
    <source>
        <dbReference type="Proteomes" id="UP000320762"/>
    </source>
</evidence>
<feature type="compositionally biased region" description="Polar residues" evidence="1">
    <location>
        <begin position="1"/>
        <end position="14"/>
    </location>
</feature>
<evidence type="ECO:0000256" key="1">
    <source>
        <dbReference type="SAM" id="MobiDB-lite"/>
    </source>
</evidence>
<gene>
    <name evidence="2" type="ORF">BD626DRAFT_502453</name>
</gene>